<dbReference type="PANTHER" id="PTHR22146">
    <property type="entry name" value="CAT EYE SYNDROME CRITICAL REGION PROTEIN 6"/>
    <property type="match status" value="1"/>
</dbReference>
<dbReference type="Pfam" id="PF10629">
    <property type="entry name" value="CMI2B-like"/>
    <property type="match status" value="2"/>
</dbReference>
<dbReference type="PANTHER" id="PTHR22146:SF8">
    <property type="entry name" value="PROTEIN FAM166B"/>
    <property type="match status" value="1"/>
</dbReference>
<comment type="subcellular location">
    <subcellularLocation>
        <location evidence="1">Cytoplasm</location>
        <location evidence="1">Cytoskeleton</location>
        <location evidence="1">Cilium axoneme</location>
    </subcellularLocation>
</comment>
<sequence length="309" mass="35143">MSIELVSTPNPHYVPGYTGYCPQYKYRIGDTYGTASHKLLLDPTVCHAEKLVLSDRTADDYQVQRPPKNDIDIVNARDIYVDQVYKHPVIPGYEGCVPREHAQFGQRFSVQATEALSEFEKLQKNDRAALNDLLRLGALQDGDWKPRNLEDTELTQSQFKLPLLQVRPECAGFERNLPVDEPPISPPRHSQSPFFMHYSDPEKYMKQGYAGHLPFGYASFGQANQPMTNSALCDFTSNYRKRLSTEWAPVNIGRPDPPLLIKPAEIYHKHLGQIPNYAGHIPGAIFRFGKTYGNDSRDAKRWLRGDFST</sequence>
<keyword evidence="7" id="KW-1185">Reference proteome</keyword>
<feature type="domain" description="Ciliary microtubule inner protein 2A-C-like" evidence="6">
    <location>
        <begin position="10"/>
        <end position="42"/>
    </location>
</feature>
<evidence type="ECO:0000256" key="1">
    <source>
        <dbReference type="ARBA" id="ARBA00004430"/>
    </source>
</evidence>
<dbReference type="GO" id="GO:0005930">
    <property type="term" value="C:axoneme"/>
    <property type="evidence" value="ECO:0007669"/>
    <property type="project" value="UniProtKB-SubCell"/>
</dbReference>
<dbReference type="Proteomes" id="UP000192223">
    <property type="component" value="Unplaced"/>
</dbReference>
<keyword evidence="2" id="KW-0963">Cytoplasm</keyword>
<evidence type="ECO:0000313" key="8">
    <source>
        <dbReference type="RefSeq" id="XP_018328526.1"/>
    </source>
</evidence>
<organism evidence="7 8">
    <name type="scientific">Agrilus planipennis</name>
    <name type="common">Emerald ash borer</name>
    <name type="synonym">Agrilus marcopoli</name>
    <dbReference type="NCBI Taxonomy" id="224129"/>
    <lineage>
        <taxon>Eukaryota</taxon>
        <taxon>Metazoa</taxon>
        <taxon>Ecdysozoa</taxon>
        <taxon>Arthropoda</taxon>
        <taxon>Hexapoda</taxon>
        <taxon>Insecta</taxon>
        <taxon>Pterygota</taxon>
        <taxon>Neoptera</taxon>
        <taxon>Endopterygota</taxon>
        <taxon>Coleoptera</taxon>
        <taxon>Polyphaga</taxon>
        <taxon>Elateriformia</taxon>
        <taxon>Buprestoidea</taxon>
        <taxon>Buprestidae</taxon>
        <taxon>Agrilinae</taxon>
        <taxon>Agrilus</taxon>
    </lineage>
</organism>
<comment type="similarity">
    <text evidence="5">Belongs to the CIMIP2 family.</text>
</comment>
<feature type="domain" description="Ciliary microtubule inner protein 2A-C-like" evidence="6">
    <location>
        <begin position="273"/>
        <end position="296"/>
    </location>
</feature>
<evidence type="ECO:0000259" key="6">
    <source>
        <dbReference type="Pfam" id="PF10629"/>
    </source>
</evidence>
<dbReference type="GeneID" id="108739224"/>
<dbReference type="STRING" id="224129.A0A1W4WXB5"/>
<dbReference type="OrthoDB" id="2019884at2759"/>
<name>A0A1W4WXB5_AGRPL</name>
<protein>
    <submittedName>
        <fullName evidence="8">UPF0605 protein CG18335</fullName>
    </submittedName>
</protein>
<dbReference type="InParanoid" id="A0A1W4WXB5"/>
<dbReference type="InterPro" id="IPR018902">
    <property type="entry name" value="CMI2A-C-like_dom"/>
</dbReference>
<dbReference type="KEGG" id="apln:108739224"/>
<gene>
    <name evidence="8" type="primary">LOC108739224</name>
</gene>
<proteinExistence type="inferred from homology"/>
<keyword evidence="4" id="KW-0966">Cell projection</keyword>
<dbReference type="RefSeq" id="XP_018328526.1">
    <property type="nucleotide sequence ID" value="XM_018473024.1"/>
</dbReference>
<evidence type="ECO:0000313" key="7">
    <source>
        <dbReference type="Proteomes" id="UP000192223"/>
    </source>
</evidence>
<evidence type="ECO:0000256" key="3">
    <source>
        <dbReference type="ARBA" id="ARBA00023212"/>
    </source>
</evidence>
<reference evidence="8" key="1">
    <citation type="submission" date="2025-08" db="UniProtKB">
        <authorList>
            <consortium name="RefSeq"/>
        </authorList>
    </citation>
    <scope>IDENTIFICATION</scope>
    <source>
        <tissue evidence="8">Entire body</tissue>
    </source>
</reference>
<accession>A0A1W4WXB5</accession>
<keyword evidence="3" id="KW-0206">Cytoskeleton</keyword>
<dbReference type="GO" id="GO:0015630">
    <property type="term" value="C:microtubule cytoskeleton"/>
    <property type="evidence" value="ECO:0007669"/>
    <property type="project" value="UniProtKB-ARBA"/>
</dbReference>
<dbReference type="AlphaFoldDB" id="A0A1W4WXB5"/>
<evidence type="ECO:0000256" key="4">
    <source>
        <dbReference type="ARBA" id="ARBA00023273"/>
    </source>
</evidence>
<evidence type="ECO:0000256" key="2">
    <source>
        <dbReference type="ARBA" id="ARBA00022490"/>
    </source>
</evidence>
<evidence type="ECO:0000256" key="5">
    <source>
        <dbReference type="ARBA" id="ARBA00035661"/>
    </source>
</evidence>